<comment type="caution">
    <text evidence="1">The sequence shown here is derived from an EMBL/GenBank/DDBJ whole genome shotgun (WGS) entry which is preliminary data.</text>
</comment>
<dbReference type="EMBL" id="JASHIF010000012">
    <property type="protein sequence ID" value="MDI9860668.1"/>
    <property type="molecule type" value="Genomic_DNA"/>
</dbReference>
<evidence type="ECO:0000313" key="1">
    <source>
        <dbReference type="EMBL" id="MDI9860668.1"/>
    </source>
</evidence>
<proteinExistence type="predicted"/>
<dbReference type="InterPro" id="IPR032466">
    <property type="entry name" value="Metal_Hydrolase"/>
</dbReference>
<organism evidence="1 2">
    <name type="scientific">Flectobacillus roseus</name>
    <dbReference type="NCBI Taxonomy" id="502259"/>
    <lineage>
        <taxon>Bacteria</taxon>
        <taxon>Pseudomonadati</taxon>
        <taxon>Bacteroidota</taxon>
        <taxon>Cytophagia</taxon>
        <taxon>Cytophagales</taxon>
        <taxon>Flectobacillaceae</taxon>
        <taxon>Flectobacillus</taxon>
    </lineage>
</organism>
<dbReference type="SUPFAM" id="SSF51556">
    <property type="entry name" value="Metallo-dependent hydrolases"/>
    <property type="match status" value="1"/>
</dbReference>
<dbReference type="GO" id="GO:0016787">
    <property type="term" value="F:hydrolase activity"/>
    <property type="evidence" value="ECO:0007669"/>
    <property type="project" value="UniProtKB-KW"/>
</dbReference>
<evidence type="ECO:0000313" key="2">
    <source>
        <dbReference type="Proteomes" id="UP001236507"/>
    </source>
</evidence>
<keyword evidence="2" id="KW-1185">Reference proteome</keyword>
<dbReference type="RefSeq" id="WP_283345301.1">
    <property type="nucleotide sequence ID" value="NZ_JASHIF010000012.1"/>
</dbReference>
<reference evidence="1 2" key="1">
    <citation type="submission" date="2023-05" db="EMBL/GenBank/DDBJ databases">
        <title>Novel species of genus Flectobacillus isolated from stream in China.</title>
        <authorList>
            <person name="Lu H."/>
        </authorList>
    </citation>
    <scope>NUCLEOTIDE SEQUENCE [LARGE SCALE GENOMIC DNA]</scope>
    <source>
        <strain evidence="1 2">KCTC 42575</strain>
    </source>
</reference>
<dbReference type="PANTHER" id="PTHR47176:SF1">
    <property type="entry name" value="OS04G0577500 PROTEIN"/>
    <property type="match status" value="1"/>
</dbReference>
<accession>A0ABT6YC19</accession>
<keyword evidence="1" id="KW-0378">Hydrolase</keyword>
<sequence>MFLNIHTHHFEPDESITQVQNLIIDSAIPDEVWIKQLESSLPNQYFSAGLHPWYLKETQLEADLALLKRILSHPKVLFLGECGLDKICQTDWTFQINVFKTQIQIAEEFQKPMVIHCVRAFSEIIQIKKLLRPKFPWLIHGFNNNEQILKQLLHHQMYISLGAALLQDKSNAVRLITSIPIKQLFLETDDKNCTISSIFVAASKQLEVEVEYLQEKIYANFKLIV</sequence>
<dbReference type="InterPro" id="IPR001130">
    <property type="entry name" value="TatD-like"/>
</dbReference>
<name>A0ABT6YC19_9BACT</name>
<protein>
    <submittedName>
        <fullName evidence="1">TatD family hydrolase</fullName>
    </submittedName>
</protein>
<dbReference type="Pfam" id="PF01026">
    <property type="entry name" value="TatD_DNase"/>
    <property type="match status" value="1"/>
</dbReference>
<gene>
    <name evidence="1" type="ORF">QM524_15740</name>
</gene>
<dbReference type="Gene3D" id="3.20.20.140">
    <property type="entry name" value="Metal-dependent hydrolases"/>
    <property type="match status" value="1"/>
</dbReference>
<dbReference type="PANTHER" id="PTHR47176">
    <property type="entry name" value="OSJNBA0020J04.13 PROTEIN"/>
    <property type="match status" value="1"/>
</dbReference>
<dbReference type="Proteomes" id="UP001236507">
    <property type="component" value="Unassembled WGS sequence"/>
</dbReference>